<evidence type="ECO:0000313" key="6">
    <source>
        <dbReference type="Proteomes" id="UP000326344"/>
    </source>
</evidence>
<dbReference type="AlphaFoldDB" id="A0A5N1JGD8"/>
<dbReference type="RefSeq" id="WP_150876850.1">
    <property type="nucleotide sequence ID" value="NZ_VTWS01000003.1"/>
</dbReference>
<proteinExistence type="inferred from homology"/>
<dbReference type="GO" id="GO:0005829">
    <property type="term" value="C:cytosol"/>
    <property type="evidence" value="ECO:0007669"/>
    <property type="project" value="TreeGrafter"/>
</dbReference>
<dbReference type="SMART" id="SM00935">
    <property type="entry name" value="OmpH"/>
    <property type="match status" value="1"/>
</dbReference>
<dbReference type="GO" id="GO:0050821">
    <property type="term" value="P:protein stabilization"/>
    <property type="evidence" value="ECO:0007669"/>
    <property type="project" value="TreeGrafter"/>
</dbReference>
<evidence type="ECO:0000313" key="5">
    <source>
        <dbReference type="EMBL" id="KAA9353557.1"/>
    </source>
</evidence>
<dbReference type="SUPFAM" id="SSF111384">
    <property type="entry name" value="OmpH-like"/>
    <property type="match status" value="1"/>
</dbReference>
<sequence>MKKGLIFVTLLSFSALGSLQAQKIGYVDSEFITSKMPAYQKALTEIDKFAEKWSKDIQDKYSEIDKLQKTYQAEEILLTEDMKRDRLRIISDKEREAREYNNKVFGYEGLLFEKKKDLMKPVTETVIRAIDKVAAQKRLDMVLDKASEGVVLLFTNPKHDYTDYVMEELGLTADQKAKTTATSESVSTNPPEKELNPAGNSKSNTSKPTKQPK</sequence>
<dbReference type="InterPro" id="IPR024930">
    <property type="entry name" value="Skp_dom_sf"/>
</dbReference>
<comment type="caution">
    <text evidence="5">The sequence shown here is derived from an EMBL/GenBank/DDBJ whole genome shotgun (WGS) entry which is preliminary data.</text>
</comment>
<protein>
    <submittedName>
        <fullName evidence="5">OmpH family outer membrane protein</fullName>
    </submittedName>
</protein>
<accession>A0A5N1JGD8</accession>
<dbReference type="PANTHER" id="PTHR35089:SF1">
    <property type="entry name" value="CHAPERONE PROTEIN SKP"/>
    <property type="match status" value="1"/>
</dbReference>
<evidence type="ECO:0000256" key="3">
    <source>
        <dbReference type="SAM" id="MobiDB-lite"/>
    </source>
</evidence>
<evidence type="ECO:0000256" key="2">
    <source>
        <dbReference type="ARBA" id="ARBA00022729"/>
    </source>
</evidence>
<gene>
    <name evidence="5" type="ORF">F0P93_13005</name>
</gene>
<reference evidence="5 6" key="1">
    <citation type="submission" date="2019-09" db="EMBL/GenBank/DDBJ databases">
        <title>Genome Sequence of Larkinella sp MA1.</title>
        <authorList>
            <person name="Srinivasan S."/>
        </authorList>
    </citation>
    <scope>NUCLEOTIDE SEQUENCE [LARGE SCALE GENOMIC DNA]</scope>
    <source>
        <strain evidence="5 6">MA1</strain>
    </source>
</reference>
<feature type="region of interest" description="Disordered" evidence="3">
    <location>
        <begin position="175"/>
        <end position="213"/>
    </location>
</feature>
<keyword evidence="2 4" id="KW-0732">Signal</keyword>
<feature type="compositionally biased region" description="Polar residues" evidence="3">
    <location>
        <begin position="178"/>
        <end position="190"/>
    </location>
</feature>
<dbReference type="PANTHER" id="PTHR35089">
    <property type="entry name" value="CHAPERONE PROTEIN SKP"/>
    <property type="match status" value="1"/>
</dbReference>
<organism evidence="5 6">
    <name type="scientific">Larkinella humicola</name>
    <dbReference type="NCBI Taxonomy" id="2607654"/>
    <lineage>
        <taxon>Bacteria</taxon>
        <taxon>Pseudomonadati</taxon>
        <taxon>Bacteroidota</taxon>
        <taxon>Cytophagia</taxon>
        <taxon>Cytophagales</taxon>
        <taxon>Spirosomataceae</taxon>
        <taxon>Larkinella</taxon>
    </lineage>
</organism>
<evidence type="ECO:0000256" key="4">
    <source>
        <dbReference type="SAM" id="SignalP"/>
    </source>
</evidence>
<name>A0A5N1JGD8_9BACT</name>
<feature type="signal peptide" evidence="4">
    <location>
        <begin position="1"/>
        <end position="23"/>
    </location>
</feature>
<dbReference type="InterPro" id="IPR005632">
    <property type="entry name" value="Chaperone_Skp"/>
</dbReference>
<dbReference type="EMBL" id="VTWS01000003">
    <property type="protein sequence ID" value="KAA9353557.1"/>
    <property type="molecule type" value="Genomic_DNA"/>
</dbReference>
<feature type="compositionally biased region" description="Polar residues" evidence="3">
    <location>
        <begin position="198"/>
        <end position="213"/>
    </location>
</feature>
<dbReference type="Pfam" id="PF03938">
    <property type="entry name" value="OmpH"/>
    <property type="match status" value="1"/>
</dbReference>
<dbReference type="GO" id="GO:0051082">
    <property type="term" value="F:unfolded protein binding"/>
    <property type="evidence" value="ECO:0007669"/>
    <property type="project" value="InterPro"/>
</dbReference>
<dbReference type="Proteomes" id="UP000326344">
    <property type="component" value="Unassembled WGS sequence"/>
</dbReference>
<feature type="chain" id="PRO_5024834478" evidence="4">
    <location>
        <begin position="24"/>
        <end position="213"/>
    </location>
</feature>
<comment type="similarity">
    <text evidence="1">Belongs to the Skp family.</text>
</comment>
<dbReference type="Gene3D" id="3.30.910.20">
    <property type="entry name" value="Skp domain"/>
    <property type="match status" value="1"/>
</dbReference>
<keyword evidence="6" id="KW-1185">Reference proteome</keyword>
<evidence type="ECO:0000256" key="1">
    <source>
        <dbReference type="ARBA" id="ARBA00009091"/>
    </source>
</evidence>